<name>A0A0C9WHZ6_9AGAR</name>
<gene>
    <name evidence="2" type="ORF">K443DRAFT_13904</name>
</gene>
<dbReference type="Proteomes" id="UP000054477">
    <property type="component" value="Unassembled WGS sequence"/>
</dbReference>
<dbReference type="AlphaFoldDB" id="A0A0C9WHZ6"/>
<accession>A0A0C9WHZ6</accession>
<protein>
    <submittedName>
        <fullName evidence="2">Uncharacterized protein</fullName>
    </submittedName>
</protein>
<evidence type="ECO:0000313" key="3">
    <source>
        <dbReference type="Proteomes" id="UP000054477"/>
    </source>
</evidence>
<reference evidence="3" key="2">
    <citation type="submission" date="2015-01" db="EMBL/GenBank/DDBJ databases">
        <title>Evolutionary Origins and Diversification of the Mycorrhizal Mutualists.</title>
        <authorList>
            <consortium name="DOE Joint Genome Institute"/>
            <consortium name="Mycorrhizal Genomics Consortium"/>
            <person name="Kohler A."/>
            <person name="Kuo A."/>
            <person name="Nagy L.G."/>
            <person name="Floudas D."/>
            <person name="Copeland A."/>
            <person name="Barry K.W."/>
            <person name="Cichocki N."/>
            <person name="Veneault-Fourrey C."/>
            <person name="LaButti K."/>
            <person name="Lindquist E.A."/>
            <person name="Lipzen A."/>
            <person name="Lundell T."/>
            <person name="Morin E."/>
            <person name="Murat C."/>
            <person name="Riley R."/>
            <person name="Ohm R."/>
            <person name="Sun H."/>
            <person name="Tunlid A."/>
            <person name="Henrissat B."/>
            <person name="Grigoriev I.V."/>
            <person name="Hibbett D.S."/>
            <person name="Martin F."/>
        </authorList>
    </citation>
    <scope>NUCLEOTIDE SEQUENCE [LARGE SCALE GENOMIC DNA]</scope>
    <source>
        <strain evidence="3">LaAM-08-1</strain>
    </source>
</reference>
<evidence type="ECO:0000256" key="1">
    <source>
        <dbReference type="SAM" id="MobiDB-lite"/>
    </source>
</evidence>
<keyword evidence="3" id="KW-1185">Reference proteome</keyword>
<sequence length="226" mass="23753">MSNPPSPKPSTRAAHPTAAFTVPTFPHTLSHWHIIENPSASLASDTSKRKLINQEAQPENQPASKKTKPALPSGLLNPPKTPAVKNPVAAHDPNFSSRYGGIFDSELADSALPAVVEKAQGKRQPVPSPPSLPQSPSTFPTSLLGSRVSSCMHIDQGEILCVRAEGDQLCDDEPGPQKIVEGIGAEHKGSVALHYNVIGLGPVAWWTGETEGVGNSDGEGDAIDEG</sequence>
<feature type="region of interest" description="Disordered" evidence="1">
    <location>
        <begin position="119"/>
        <end position="141"/>
    </location>
</feature>
<feature type="compositionally biased region" description="Polar residues" evidence="1">
    <location>
        <begin position="54"/>
        <end position="64"/>
    </location>
</feature>
<reference evidence="2 3" key="1">
    <citation type="submission" date="2014-04" db="EMBL/GenBank/DDBJ databases">
        <authorList>
            <consortium name="DOE Joint Genome Institute"/>
            <person name="Kuo A."/>
            <person name="Kohler A."/>
            <person name="Nagy L.G."/>
            <person name="Floudas D."/>
            <person name="Copeland A."/>
            <person name="Barry K.W."/>
            <person name="Cichocki N."/>
            <person name="Veneault-Fourrey C."/>
            <person name="LaButti K."/>
            <person name="Lindquist E.A."/>
            <person name="Lipzen A."/>
            <person name="Lundell T."/>
            <person name="Morin E."/>
            <person name="Murat C."/>
            <person name="Sun H."/>
            <person name="Tunlid A."/>
            <person name="Henrissat B."/>
            <person name="Grigoriev I.V."/>
            <person name="Hibbett D.S."/>
            <person name="Martin F."/>
            <person name="Nordberg H.P."/>
            <person name="Cantor M.N."/>
            <person name="Hua S.X."/>
        </authorList>
    </citation>
    <scope>NUCLEOTIDE SEQUENCE [LARGE SCALE GENOMIC DNA]</scope>
    <source>
        <strain evidence="2 3">LaAM-08-1</strain>
    </source>
</reference>
<evidence type="ECO:0000313" key="2">
    <source>
        <dbReference type="EMBL" id="KIJ92059.1"/>
    </source>
</evidence>
<dbReference type="OrthoDB" id="10256606at2759"/>
<organism evidence="2 3">
    <name type="scientific">Laccaria amethystina LaAM-08-1</name>
    <dbReference type="NCBI Taxonomy" id="1095629"/>
    <lineage>
        <taxon>Eukaryota</taxon>
        <taxon>Fungi</taxon>
        <taxon>Dikarya</taxon>
        <taxon>Basidiomycota</taxon>
        <taxon>Agaricomycotina</taxon>
        <taxon>Agaricomycetes</taxon>
        <taxon>Agaricomycetidae</taxon>
        <taxon>Agaricales</taxon>
        <taxon>Agaricineae</taxon>
        <taxon>Hydnangiaceae</taxon>
        <taxon>Laccaria</taxon>
    </lineage>
</organism>
<dbReference type="EMBL" id="KN838942">
    <property type="protein sequence ID" value="KIJ92059.1"/>
    <property type="molecule type" value="Genomic_DNA"/>
</dbReference>
<dbReference type="HOGENOM" id="CLU_1224938_0_0_1"/>
<proteinExistence type="predicted"/>
<feature type="region of interest" description="Disordered" evidence="1">
    <location>
        <begin position="38"/>
        <end position="89"/>
    </location>
</feature>
<dbReference type="STRING" id="1095629.A0A0C9WHZ6"/>